<organism evidence="7 8">
    <name type="scientific">Liquidambar formosana</name>
    <name type="common">Formosan gum</name>
    <dbReference type="NCBI Taxonomy" id="63359"/>
    <lineage>
        <taxon>Eukaryota</taxon>
        <taxon>Viridiplantae</taxon>
        <taxon>Streptophyta</taxon>
        <taxon>Embryophyta</taxon>
        <taxon>Tracheophyta</taxon>
        <taxon>Spermatophyta</taxon>
        <taxon>Magnoliopsida</taxon>
        <taxon>eudicotyledons</taxon>
        <taxon>Gunneridae</taxon>
        <taxon>Pentapetalae</taxon>
        <taxon>Saxifragales</taxon>
        <taxon>Altingiaceae</taxon>
        <taxon>Liquidambar</taxon>
    </lineage>
</organism>
<dbReference type="Gene3D" id="1.10.20.10">
    <property type="entry name" value="Histone, subunit A"/>
    <property type="match status" value="1"/>
</dbReference>
<evidence type="ECO:0000256" key="4">
    <source>
        <dbReference type="ARBA" id="ARBA00023159"/>
    </source>
</evidence>
<dbReference type="InterPro" id="IPR003958">
    <property type="entry name" value="CBFA_NFYB_domain"/>
</dbReference>
<sequence>MQECVSEYISFITGEANERCQREQRKTITAEDLLWAMGKLGFDNYIQPLTVFLNRYREVESERTSRGEAYKRHVDFVLAPPQPQPFGVPPYVPAFQMGYNPAGMFDAAAAMGGYYRDGGSGAGGSSSQAPMANFDPYAEYK</sequence>
<dbReference type="Pfam" id="PF00808">
    <property type="entry name" value="CBFD_NFYB_HMF"/>
    <property type="match status" value="1"/>
</dbReference>
<dbReference type="PANTHER" id="PTHR11064">
    <property type="entry name" value="CCAAT-BINDING TRANSCRIPTION FACTOR-RELATED"/>
    <property type="match status" value="1"/>
</dbReference>
<dbReference type="PRINTS" id="PR00615">
    <property type="entry name" value="CCAATSUBUNTA"/>
</dbReference>
<dbReference type="InterPro" id="IPR009072">
    <property type="entry name" value="Histone-fold"/>
</dbReference>
<keyword evidence="3" id="KW-0238">DNA-binding</keyword>
<evidence type="ECO:0000256" key="3">
    <source>
        <dbReference type="ARBA" id="ARBA00023125"/>
    </source>
</evidence>
<dbReference type="InterPro" id="IPR027113">
    <property type="entry name" value="Transc_fact_NFYB/HAP3"/>
</dbReference>
<evidence type="ECO:0000256" key="1">
    <source>
        <dbReference type="ARBA" id="ARBA00009053"/>
    </source>
</evidence>
<accession>A0AAP0NCU6</accession>
<dbReference type="AlphaFoldDB" id="A0AAP0NCU6"/>
<dbReference type="PANTHER" id="PTHR11064:SF115">
    <property type="entry name" value="NUCLEAR TRANSCRIPTION FACTOR Y SUBUNIT B-9"/>
    <property type="match status" value="1"/>
</dbReference>
<name>A0AAP0NCU6_LIQFO</name>
<evidence type="ECO:0000256" key="2">
    <source>
        <dbReference type="ARBA" id="ARBA00023015"/>
    </source>
</evidence>
<dbReference type="GO" id="GO:0001228">
    <property type="term" value="F:DNA-binding transcription activator activity, RNA polymerase II-specific"/>
    <property type="evidence" value="ECO:0007669"/>
    <property type="project" value="InterPro"/>
</dbReference>
<proteinExistence type="inferred from homology"/>
<gene>
    <name evidence="7" type="ORF">L1049_001178</name>
</gene>
<keyword evidence="2" id="KW-0805">Transcription regulation</keyword>
<comment type="similarity">
    <text evidence="1">Belongs to the NFYB/HAP3 subunit family.</text>
</comment>
<comment type="caution">
    <text evidence="7">The sequence shown here is derived from an EMBL/GenBank/DDBJ whole genome shotgun (WGS) entry which is preliminary data.</text>
</comment>
<feature type="domain" description="Transcription factor CBF/NF-Y/archaeal histone" evidence="6">
    <location>
        <begin position="1"/>
        <end position="37"/>
    </location>
</feature>
<dbReference type="GO" id="GO:0016602">
    <property type="term" value="C:CCAAT-binding factor complex"/>
    <property type="evidence" value="ECO:0007669"/>
    <property type="project" value="InterPro"/>
</dbReference>
<dbReference type="PROSITE" id="PS00685">
    <property type="entry name" value="NFYB_HAP3"/>
    <property type="match status" value="1"/>
</dbReference>
<evidence type="ECO:0000313" key="7">
    <source>
        <dbReference type="EMBL" id="KAK9269405.1"/>
    </source>
</evidence>
<evidence type="ECO:0000259" key="6">
    <source>
        <dbReference type="Pfam" id="PF00808"/>
    </source>
</evidence>
<dbReference type="GO" id="GO:0000978">
    <property type="term" value="F:RNA polymerase II cis-regulatory region sequence-specific DNA binding"/>
    <property type="evidence" value="ECO:0007669"/>
    <property type="project" value="TreeGrafter"/>
</dbReference>
<dbReference type="SUPFAM" id="SSF47113">
    <property type="entry name" value="Histone-fold"/>
    <property type="match status" value="1"/>
</dbReference>
<evidence type="ECO:0000313" key="8">
    <source>
        <dbReference type="Proteomes" id="UP001415857"/>
    </source>
</evidence>
<dbReference type="GO" id="GO:0046982">
    <property type="term" value="F:protein heterodimerization activity"/>
    <property type="evidence" value="ECO:0007669"/>
    <property type="project" value="InterPro"/>
</dbReference>
<reference evidence="7 8" key="1">
    <citation type="journal article" date="2024" name="Plant J.">
        <title>Genome sequences and population genomics reveal climatic adaptation and genomic divergence between two closely related sweetgum species.</title>
        <authorList>
            <person name="Xu W.Q."/>
            <person name="Ren C.Q."/>
            <person name="Zhang X.Y."/>
            <person name="Comes H.P."/>
            <person name="Liu X.H."/>
            <person name="Li Y.G."/>
            <person name="Kettle C.J."/>
            <person name="Jalonen R."/>
            <person name="Gaisberger H."/>
            <person name="Ma Y.Z."/>
            <person name="Qiu Y.X."/>
        </authorList>
    </citation>
    <scope>NUCLEOTIDE SEQUENCE [LARGE SCALE GENOMIC DNA]</scope>
    <source>
        <strain evidence="7">Hangzhou</strain>
    </source>
</reference>
<dbReference type="CDD" id="cd22907">
    <property type="entry name" value="HFD_NFYB"/>
    <property type="match status" value="1"/>
</dbReference>
<dbReference type="InterPro" id="IPR003956">
    <property type="entry name" value="Transcrpt_fac_NFYB/HAP3_CS"/>
</dbReference>
<keyword evidence="4" id="KW-0010">Activator</keyword>
<dbReference type="EMBL" id="JBBPBK010000015">
    <property type="protein sequence ID" value="KAK9269405.1"/>
    <property type="molecule type" value="Genomic_DNA"/>
</dbReference>
<keyword evidence="8" id="KW-1185">Reference proteome</keyword>
<evidence type="ECO:0000256" key="5">
    <source>
        <dbReference type="ARBA" id="ARBA00023163"/>
    </source>
</evidence>
<dbReference type="Proteomes" id="UP001415857">
    <property type="component" value="Unassembled WGS sequence"/>
</dbReference>
<keyword evidence="5" id="KW-0804">Transcription</keyword>
<protein>
    <recommendedName>
        <fullName evidence="6">Transcription factor CBF/NF-Y/archaeal histone domain-containing protein</fullName>
    </recommendedName>
</protein>